<gene>
    <name evidence="2" type="ORF">NGM29_16600</name>
</gene>
<proteinExistence type="predicted"/>
<evidence type="ECO:0000313" key="3">
    <source>
        <dbReference type="Proteomes" id="UP001056855"/>
    </source>
</evidence>
<keyword evidence="1" id="KW-0812">Transmembrane</keyword>
<sequence length="51" mass="5632">MAADRRILGLSVCFVVTLWLVYGLGNAVLWVLWGAVMMALSGGLLVRLNRR</sequence>
<protein>
    <submittedName>
        <fullName evidence="2">Uncharacterized protein</fullName>
    </submittedName>
</protein>
<evidence type="ECO:0000313" key="2">
    <source>
        <dbReference type="EMBL" id="UTF53368.1"/>
    </source>
</evidence>
<evidence type="ECO:0000256" key="1">
    <source>
        <dbReference type="SAM" id="Phobius"/>
    </source>
</evidence>
<reference evidence="2" key="1">
    <citation type="submission" date="2022-06" db="EMBL/GenBank/DDBJ databases">
        <title>Diverse halophilic archaea isolated from saline environments.</title>
        <authorList>
            <person name="Cui H.-L."/>
        </authorList>
    </citation>
    <scope>NUCLEOTIDE SEQUENCE</scope>
    <source>
        <strain evidence="2">WLHS1</strain>
    </source>
</reference>
<dbReference type="GeneID" id="73291700"/>
<organism evidence="2 3">
    <name type="scientific">Natronosalvus rutilus</name>
    <dbReference type="NCBI Taxonomy" id="2953753"/>
    <lineage>
        <taxon>Archaea</taxon>
        <taxon>Methanobacteriati</taxon>
        <taxon>Methanobacteriota</taxon>
        <taxon>Stenosarchaea group</taxon>
        <taxon>Halobacteria</taxon>
        <taxon>Halobacteriales</taxon>
        <taxon>Natrialbaceae</taxon>
        <taxon>Natronosalvus</taxon>
    </lineage>
</organism>
<dbReference type="AlphaFoldDB" id="A0A9E7SWP9"/>
<dbReference type="RefSeq" id="WP_254157767.1">
    <property type="nucleotide sequence ID" value="NZ_CP100355.1"/>
</dbReference>
<keyword evidence="3" id="KW-1185">Reference proteome</keyword>
<dbReference type="EMBL" id="CP100355">
    <property type="protein sequence ID" value="UTF53368.1"/>
    <property type="molecule type" value="Genomic_DNA"/>
</dbReference>
<dbReference type="Proteomes" id="UP001056855">
    <property type="component" value="Chromosome"/>
</dbReference>
<feature type="transmembrane region" description="Helical" evidence="1">
    <location>
        <begin position="30"/>
        <end position="48"/>
    </location>
</feature>
<accession>A0A9E7SWP9</accession>
<keyword evidence="1" id="KW-0472">Membrane</keyword>
<name>A0A9E7SWP9_9EURY</name>
<dbReference type="KEGG" id="sawl:NGM29_16600"/>
<feature type="transmembrane region" description="Helical" evidence="1">
    <location>
        <begin position="7"/>
        <end position="24"/>
    </location>
</feature>
<keyword evidence="1" id="KW-1133">Transmembrane helix</keyword>